<protein>
    <recommendedName>
        <fullName evidence="1">Secretion system C-terminal sorting domain-containing protein</fullName>
    </recommendedName>
</protein>
<evidence type="ECO:0000313" key="2">
    <source>
        <dbReference type="EMBL" id="MPM02948.1"/>
    </source>
</evidence>
<organism evidence="2">
    <name type="scientific">bioreactor metagenome</name>
    <dbReference type="NCBI Taxonomy" id="1076179"/>
    <lineage>
        <taxon>unclassified sequences</taxon>
        <taxon>metagenomes</taxon>
        <taxon>ecological metagenomes</taxon>
    </lineage>
</organism>
<dbReference type="AlphaFoldDB" id="A0A644WHG9"/>
<dbReference type="EMBL" id="VSSQ01000910">
    <property type="protein sequence ID" value="MPM02948.1"/>
    <property type="molecule type" value="Genomic_DNA"/>
</dbReference>
<proteinExistence type="predicted"/>
<dbReference type="Pfam" id="PF18962">
    <property type="entry name" value="Por_Secre_tail"/>
    <property type="match status" value="1"/>
</dbReference>
<dbReference type="NCBIfam" id="TIGR04183">
    <property type="entry name" value="Por_Secre_tail"/>
    <property type="match status" value="1"/>
</dbReference>
<sequence length="671" mass="72178">MSLAGTNAQQLFLPARAASALNGTQVIDMLSPLTQTVREDSIFSQVMSGNIPDFMRNLVEVSDTEMISSQPVIIRYYVIPDYLALGCDSDYFLCPMTPLLAQKICDYTSCILPTRKMVNQIWLKATCKLSPQTIPPSGAMVTVPVFADHDSMVWNSRSAVLAAHPLGELVGGDKKDVILSNQIYGHPAPGRVVIYGWHYLSGTPIQPLYYGHEETYADYSHGIRLVLSDMFFGDSLVRAEDVLASATNCVLLSDEGVISIPRYPVAADVLSSPKSFAVFAGDNSVNVSVRPVAPMRGYKITASFDAAHFSLPDFFTSANFSFSDFSADSIVYIRLASIGANGGVSPYSEVLCATVSGVAPLSDQWLIVNGFDRATTVNSYDFVRFHAPGLMRLPGTLGVSSCSNEAITDTIVQLTDFRAVDFLLGEESSLTESYNSAEQSVVADFMSNGGKLFVSGSEIGWDLGHLGTSADSAFYSQVLHASYIDDAPGGLASAVYSFNAVPGTFSFDDGSHGLYNVAYPDVVAPSDTNTAEVQLIGTYAGYPSSGCGVFVEGSLVYLAVPFETIYPAADAALFLGWVNEILFPSTVGLIQNEQILTVLPNPVSDFFVINLVDSDARFELFDISGRKQPAIFEHVSETAVRADVSSLANGMYIVTCTTASGIQKCRILISH</sequence>
<evidence type="ECO:0000259" key="1">
    <source>
        <dbReference type="Pfam" id="PF18962"/>
    </source>
</evidence>
<name>A0A644WHG9_9ZZZZ</name>
<feature type="domain" description="Secretion system C-terminal sorting" evidence="1">
    <location>
        <begin position="599"/>
        <end position="663"/>
    </location>
</feature>
<comment type="caution">
    <text evidence="2">The sequence shown here is derived from an EMBL/GenBank/DDBJ whole genome shotgun (WGS) entry which is preliminary data.</text>
</comment>
<dbReference type="InterPro" id="IPR026444">
    <property type="entry name" value="Secre_tail"/>
</dbReference>
<gene>
    <name evidence="2" type="ORF">SDC9_49207</name>
</gene>
<accession>A0A644WHG9</accession>
<reference evidence="2" key="1">
    <citation type="submission" date="2019-08" db="EMBL/GenBank/DDBJ databases">
        <authorList>
            <person name="Kucharzyk K."/>
            <person name="Murdoch R.W."/>
            <person name="Higgins S."/>
            <person name="Loffler F."/>
        </authorList>
    </citation>
    <scope>NUCLEOTIDE SEQUENCE</scope>
</reference>